<evidence type="ECO:0000313" key="2">
    <source>
        <dbReference type="EMBL" id="MFI9121827.1"/>
    </source>
</evidence>
<feature type="compositionally biased region" description="Low complexity" evidence="1">
    <location>
        <begin position="75"/>
        <end position="84"/>
    </location>
</feature>
<evidence type="ECO:0008006" key="4">
    <source>
        <dbReference type="Google" id="ProtNLM"/>
    </source>
</evidence>
<feature type="compositionally biased region" description="Low complexity" evidence="1">
    <location>
        <begin position="44"/>
        <end position="53"/>
    </location>
</feature>
<accession>A0ABW8CW63</accession>
<evidence type="ECO:0000313" key="3">
    <source>
        <dbReference type="Proteomes" id="UP001614391"/>
    </source>
</evidence>
<dbReference type="RefSeq" id="WP_399616869.1">
    <property type="nucleotide sequence ID" value="NZ_JBITYT010000009.1"/>
</dbReference>
<gene>
    <name evidence="2" type="ORF">ACIGW0_20865</name>
</gene>
<organism evidence="2 3">
    <name type="scientific">Streptomyces bikiniensis</name>
    <dbReference type="NCBI Taxonomy" id="1896"/>
    <lineage>
        <taxon>Bacteria</taxon>
        <taxon>Bacillati</taxon>
        <taxon>Actinomycetota</taxon>
        <taxon>Actinomycetes</taxon>
        <taxon>Kitasatosporales</taxon>
        <taxon>Streptomycetaceae</taxon>
        <taxon>Streptomyces</taxon>
    </lineage>
</organism>
<name>A0ABW8CW63_STRBI</name>
<sequence>MTHASTLSGPFARPGRAFVVAVLASLALVGCGGQDGPGPGAGAGKASTPSSSADRAAFAAMLDEVTRPCPPPGTAPAAPKPTGAQRQQSLAPGETPPTGPIEPGAPSGPETVLDARDWCASVQHEQRIVEALQAVANPTPANVRRTLNGLGYIDERIHGLEQDGRTTRFRLDLREGGGRLCEVGTAAGEATEVTACVAPATGAFTVEETGDQPS</sequence>
<evidence type="ECO:0000256" key="1">
    <source>
        <dbReference type="SAM" id="MobiDB-lite"/>
    </source>
</evidence>
<reference evidence="2 3" key="1">
    <citation type="submission" date="2024-10" db="EMBL/GenBank/DDBJ databases">
        <title>The Natural Products Discovery Center: Release of the First 8490 Sequenced Strains for Exploring Actinobacteria Biosynthetic Diversity.</title>
        <authorList>
            <person name="Kalkreuter E."/>
            <person name="Kautsar S.A."/>
            <person name="Yang D."/>
            <person name="Bader C.D."/>
            <person name="Teijaro C.N."/>
            <person name="Fluegel L."/>
            <person name="Davis C.M."/>
            <person name="Simpson J.R."/>
            <person name="Lauterbach L."/>
            <person name="Steele A.D."/>
            <person name="Gui C."/>
            <person name="Meng S."/>
            <person name="Li G."/>
            <person name="Viehrig K."/>
            <person name="Ye F."/>
            <person name="Su P."/>
            <person name="Kiefer A.F."/>
            <person name="Nichols A."/>
            <person name="Cepeda A.J."/>
            <person name="Yan W."/>
            <person name="Fan B."/>
            <person name="Jiang Y."/>
            <person name="Adhikari A."/>
            <person name="Zheng C.-J."/>
            <person name="Schuster L."/>
            <person name="Cowan T.M."/>
            <person name="Smanski M.J."/>
            <person name="Chevrette M.G."/>
            <person name="De Carvalho L.P.S."/>
            <person name="Shen B."/>
        </authorList>
    </citation>
    <scope>NUCLEOTIDE SEQUENCE [LARGE SCALE GENOMIC DNA]</scope>
    <source>
        <strain evidence="2 3">NPDC053346</strain>
    </source>
</reference>
<dbReference type="Proteomes" id="UP001614391">
    <property type="component" value="Unassembled WGS sequence"/>
</dbReference>
<comment type="caution">
    <text evidence="2">The sequence shown here is derived from an EMBL/GenBank/DDBJ whole genome shotgun (WGS) entry which is preliminary data.</text>
</comment>
<keyword evidence="3" id="KW-1185">Reference proteome</keyword>
<protein>
    <recommendedName>
        <fullName evidence="4">Secreted protein</fullName>
    </recommendedName>
</protein>
<proteinExistence type="predicted"/>
<feature type="region of interest" description="Disordered" evidence="1">
    <location>
        <begin position="35"/>
        <end position="112"/>
    </location>
</feature>
<dbReference type="EMBL" id="JBITYT010000009">
    <property type="protein sequence ID" value="MFI9121827.1"/>
    <property type="molecule type" value="Genomic_DNA"/>
</dbReference>